<proteinExistence type="predicted"/>
<dbReference type="AlphaFoldDB" id="A0A1C7MW50"/>
<dbReference type="EMBL" id="LUGH01001840">
    <property type="protein sequence ID" value="OBZ80686.1"/>
    <property type="molecule type" value="Genomic_DNA"/>
</dbReference>
<evidence type="ECO:0000256" key="1">
    <source>
        <dbReference type="SAM" id="MobiDB-lite"/>
    </source>
</evidence>
<feature type="region of interest" description="Disordered" evidence="1">
    <location>
        <begin position="101"/>
        <end position="123"/>
    </location>
</feature>
<evidence type="ECO:0000313" key="2">
    <source>
        <dbReference type="EMBL" id="OBZ80686.1"/>
    </source>
</evidence>
<sequence>AFASIRVGVQSVAPIREIDFHGSTTGFGIADGCVPVDEENAPPNRAYAKLKFNIFKYAWKNWSNEALVRKRENLREAFTDHLKGLYDDLVEAKLATPNASPILLEQRKTRDARSSRSARRGTI</sequence>
<dbReference type="InParanoid" id="A0A1C7MW50"/>
<keyword evidence="3" id="KW-1185">Reference proteome</keyword>
<name>A0A1C7MW50_9FUNG</name>
<reference evidence="2 3" key="1">
    <citation type="submission" date="2016-03" db="EMBL/GenBank/DDBJ databases">
        <title>Choanephora cucurbitarum.</title>
        <authorList>
            <person name="Min B."/>
            <person name="Park H."/>
            <person name="Park J.-H."/>
            <person name="Shin H.-D."/>
            <person name="Choi I.-G."/>
        </authorList>
    </citation>
    <scope>NUCLEOTIDE SEQUENCE [LARGE SCALE GENOMIC DNA]</scope>
    <source>
        <strain evidence="2 3">KUS-F28377</strain>
    </source>
</reference>
<feature type="compositionally biased region" description="Basic and acidic residues" evidence="1">
    <location>
        <begin position="105"/>
        <end position="114"/>
    </location>
</feature>
<protein>
    <submittedName>
        <fullName evidence="2">Uncharacterized protein</fullName>
    </submittedName>
</protein>
<dbReference type="Proteomes" id="UP000093000">
    <property type="component" value="Unassembled WGS sequence"/>
</dbReference>
<dbReference type="OrthoDB" id="10406224at2759"/>
<comment type="caution">
    <text evidence="2">The sequence shown here is derived from an EMBL/GenBank/DDBJ whole genome shotgun (WGS) entry which is preliminary data.</text>
</comment>
<feature type="non-terminal residue" evidence="2">
    <location>
        <position position="1"/>
    </location>
</feature>
<evidence type="ECO:0000313" key="3">
    <source>
        <dbReference type="Proteomes" id="UP000093000"/>
    </source>
</evidence>
<accession>A0A1C7MW50</accession>
<gene>
    <name evidence="2" type="ORF">A0J61_11264</name>
</gene>
<organism evidence="2 3">
    <name type="scientific">Choanephora cucurbitarum</name>
    <dbReference type="NCBI Taxonomy" id="101091"/>
    <lineage>
        <taxon>Eukaryota</taxon>
        <taxon>Fungi</taxon>
        <taxon>Fungi incertae sedis</taxon>
        <taxon>Mucoromycota</taxon>
        <taxon>Mucoromycotina</taxon>
        <taxon>Mucoromycetes</taxon>
        <taxon>Mucorales</taxon>
        <taxon>Mucorineae</taxon>
        <taxon>Choanephoraceae</taxon>
        <taxon>Choanephoroideae</taxon>
        <taxon>Choanephora</taxon>
    </lineage>
</organism>